<evidence type="ECO:0008006" key="4">
    <source>
        <dbReference type="Google" id="ProtNLM"/>
    </source>
</evidence>
<gene>
    <name evidence="2" type="ORF">RXV79_12205</name>
</gene>
<dbReference type="RefSeq" id="WP_316703684.1">
    <property type="nucleotide sequence ID" value="NZ_CP136336.1"/>
</dbReference>
<keyword evidence="3" id="KW-1185">Reference proteome</keyword>
<evidence type="ECO:0000313" key="2">
    <source>
        <dbReference type="EMBL" id="WOB10790.1"/>
    </source>
</evidence>
<keyword evidence="1" id="KW-0812">Transmembrane</keyword>
<keyword evidence="1" id="KW-0472">Membrane</keyword>
<evidence type="ECO:0000313" key="3">
    <source>
        <dbReference type="Proteomes" id="UP001303946"/>
    </source>
</evidence>
<proteinExistence type="predicted"/>
<name>A0ABZ0D0W7_9BURK</name>
<reference evidence="2 3" key="1">
    <citation type="submission" date="2023-10" db="EMBL/GenBank/DDBJ databases">
        <title>Bacteria for the degradation of biodegradable plastic PBAT(Polybutylene adipate terephthalate).</title>
        <authorList>
            <person name="Weon H.-Y."/>
            <person name="Yeon J."/>
        </authorList>
    </citation>
    <scope>NUCLEOTIDE SEQUENCE [LARGE SCALE GENOMIC DNA]</scope>
    <source>
        <strain evidence="2 3">SBD 7-3</strain>
    </source>
</reference>
<dbReference type="Proteomes" id="UP001303946">
    <property type="component" value="Chromosome"/>
</dbReference>
<keyword evidence="1" id="KW-1133">Transmembrane helix</keyword>
<evidence type="ECO:0000256" key="1">
    <source>
        <dbReference type="SAM" id="Phobius"/>
    </source>
</evidence>
<feature type="transmembrane region" description="Helical" evidence="1">
    <location>
        <begin position="97"/>
        <end position="118"/>
    </location>
</feature>
<organism evidence="2 3">
    <name type="scientific">Piscinibacter gummiphilus</name>
    <dbReference type="NCBI Taxonomy" id="946333"/>
    <lineage>
        <taxon>Bacteria</taxon>
        <taxon>Pseudomonadati</taxon>
        <taxon>Pseudomonadota</taxon>
        <taxon>Betaproteobacteria</taxon>
        <taxon>Burkholderiales</taxon>
        <taxon>Sphaerotilaceae</taxon>
        <taxon>Piscinibacter</taxon>
    </lineage>
</organism>
<sequence>MTAAIWTVFAVLLSLWTGIVWFATALMRWSSQALESASVGAVDLPAWIDRAPAWLTAWIPPDELPLIVAHVQQVAQWIEASLPWAGAAVGWLTPMVWVGWFVVVLVMTVAAFLLHVIVRRSRAHIQPSSA</sequence>
<protein>
    <recommendedName>
        <fullName evidence="4">DUF4328 domain-containing protein</fullName>
    </recommendedName>
</protein>
<accession>A0ABZ0D0W7</accession>
<dbReference type="EMBL" id="CP136336">
    <property type="protein sequence ID" value="WOB10790.1"/>
    <property type="molecule type" value="Genomic_DNA"/>
</dbReference>